<dbReference type="InterPro" id="IPR032675">
    <property type="entry name" value="LRR_dom_sf"/>
</dbReference>
<protein>
    <submittedName>
        <fullName evidence="1">F-box domain-containing protein</fullName>
    </submittedName>
</protein>
<evidence type="ECO:0000313" key="2">
    <source>
        <dbReference type="Proteomes" id="UP001362999"/>
    </source>
</evidence>
<dbReference type="SUPFAM" id="SSF52047">
    <property type="entry name" value="RNI-like"/>
    <property type="match status" value="1"/>
</dbReference>
<sequence>MGMESPLTISTIESLPDELLAAILKIVADSPIPMIRRTPPFPITLSTLWTTIRLSHRSRSWKWAALFVERSRSRLLDISINLEAYTITNKAKRYGYDSPIRIEKALTLALDELVSYMLQSLESIHVSVIDEYHDFDVSQSLVEALAGSCIRALRINTRSGIPNMSGLPTLQSLDIALHTILGASSPLKTLVIRDFFASHSYPFTEFFDACNITILAIRFTESIFTDHSGLNTTYELQFHLFSRAFSLPNLEHLELTHAFAGSAAESRIIRVPEDWEPALFPTLRTLRLVDLRFSPKNLAFIQSFSQGITTLELIYTSANKHLDGGWPALSSFAVEGYGSSTRLRGLSTLTVSPPLLNIVRPIASASKIKLRILADGPSPSLADSPHPSSFYYDDDYLDIQDFEYTEVPVEPPTITMTPSTSTIIGGSSRMMRSRRRFGLRRI</sequence>
<reference evidence="1 2" key="1">
    <citation type="journal article" date="2024" name="J Genomics">
        <title>Draft genome sequencing and assembly of Favolaschia claudopus CIRM-BRFM 2984 isolated from oak limbs.</title>
        <authorList>
            <person name="Navarro D."/>
            <person name="Drula E."/>
            <person name="Chaduli D."/>
            <person name="Cazenave R."/>
            <person name="Ahrendt S."/>
            <person name="Wang J."/>
            <person name="Lipzen A."/>
            <person name="Daum C."/>
            <person name="Barry K."/>
            <person name="Grigoriev I.V."/>
            <person name="Favel A."/>
            <person name="Rosso M.N."/>
            <person name="Martin F."/>
        </authorList>
    </citation>
    <scope>NUCLEOTIDE SEQUENCE [LARGE SCALE GENOMIC DNA]</scope>
    <source>
        <strain evidence="1 2">CIRM-BRFM 2984</strain>
    </source>
</reference>
<dbReference type="AlphaFoldDB" id="A0AAW0AFK6"/>
<accession>A0AAW0AFK6</accession>
<proteinExistence type="predicted"/>
<dbReference type="Proteomes" id="UP001362999">
    <property type="component" value="Unassembled WGS sequence"/>
</dbReference>
<gene>
    <name evidence="1" type="ORF">R3P38DRAFT_3026300</name>
</gene>
<evidence type="ECO:0000313" key="1">
    <source>
        <dbReference type="EMBL" id="KAK7007811.1"/>
    </source>
</evidence>
<name>A0AAW0AFK6_9AGAR</name>
<dbReference type="Gene3D" id="3.80.10.10">
    <property type="entry name" value="Ribonuclease Inhibitor"/>
    <property type="match status" value="1"/>
</dbReference>
<organism evidence="1 2">
    <name type="scientific">Favolaschia claudopus</name>
    <dbReference type="NCBI Taxonomy" id="2862362"/>
    <lineage>
        <taxon>Eukaryota</taxon>
        <taxon>Fungi</taxon>
        <taxon>Dikarya</taxon>
        <taxon>Basidiomycota</taxon>
        <taxon>Agaricomycotina</taxon>
        <taxon>Agaricomycetes</taxon>
        <taxon>Agaricomycetidae</taxon>
        <taxon>Agaricales</taxon>
        <taxon>Marasmiineae</taxon>
        <taxon>Mycenaceae</taxon>
        <taxon>Favolaschia</taxon>
    </lineage>
</organism>
<dbReference type="EMBL" id="JAWWNJ010000069">
    <property type="protein sequence ID" value="KAK7007811.1"/>
    <property type="molecule type" value="Genomic_DNA"/>
</dbReference>
<keyword evidence="2" id="KW-1185">Reference proteome</keyword>
<comment type="caution">
    <text evidence="1">The sequence shown here is derived from an EMBL/GenBank/DDBJ whole genome shotgun (WGS) entry which is preliminary data.</text>
</comment>